<accession>B1M353</accession>
<dbReference type="EMBL" id="CP001001">
    <property type="protein sequence ID" value="ACB24769.1"/>
    <property type="molecule type" value="Genomic_DNA"/>
</dbReference>
<evidence type="ECO:0000313" key="3">
    <source>
        <dbReference type="EMBL" id="ACB24769.1"/>
    </source>
</evidence>
<dbReference type="HOGENOM" id="CLU_000445_69_17_5"/>
<feature type="domain" description="Response regulatory" evidence="2">
    <location>
        <begin position="11"/>
        <end position="138"/>
    </location>
</feature>
<proteinExistence type="predicted"/>
<dbReference type="GO" id="GO:0000160">
    <property type="term" value="P:phosphorelay signal transduction system"/>
    <property type="evidence" value="ECO:0007669"/>
    <property type="project" value="InterPro"/>
</dbReference>
<dbReference type="SMART" id="SM00448">
    <property type="entry name" value="REC"/>
    <property type="match status" value="1"/>
</dbReference>
<evidence type="ECO:0000256" key="1">
    <source>
        <dbReference type="PROSITE-ProRule" id="PRU00169"/>
    </source>
</evidence>
<name>B1M353_METRJ</name>
<dbReference type="Gene3D" id="3.40.50.2300">
    <property type="match status" value="1"/>
</dbReference>
<evidence type="ECO:0000313" key="4">
    <source>
        <dbReference type="Proteomes" id="UP000006589"/>
    </source>
</evidence>
<dbReference type="SUPFAM" id="SSF52172">
    <property type="entry name" value="CheY-like"/>
    <property type="match status" value="1"/>
</dbReference>
<dbReference type="RefSeq" id="WP_012319738.1">
    <property type="nucleotide sequence ID" value="NC_010505.1"/>
</dbReference>
<dbReference type="Proteomes" id="UP000006589">
    <property type="component" value="Chromosome"/>
</dbReference>
<gene>
    <name evidence="3" type="ordered locus">Mrad2831_2785</name>
</gene>
<sequence length="150" mass="16624">MSVEPPVHPVSIVMIEDDEGHARLIERNIRRAGVNNDIVQFRNGTSALDYLLGADGSGEASARRHLLILLDLNLPDMTGLDILEKVKANPHTRRSPVVVLTTTDDSREIQRCYDLGANVYITKPVSYDGFANAIRQLGLFFSVMQVPQNP</sequence>
<dbReference type="GeneID" id="6138828"/>
<protein>
    <submittedName>
        <fullName evidence="3">Response regulator receiver protein</fullName>
    </submittedName>
</protein>
<keyword evidence="1" id="KW-0597">Phosphoprotein</keyword>
<dbReference type="Pfam" id="PF00072">
    <property type="entry name" value="Response_reg"/>
    <property type="match status" value="1"/>
</dbReference>
<dbReference type="OrthoDB" id="9793549at2"/>
<dbReference type="PANTHER" id="PTHR44520:SF2">
    <property type="entry name" value="RESPONSE REGULATOR RCP1"/>
    <property type="match status" value="1"/>
</dbReference>
<reference evidence="3 4" key="1">
    <citation type="submission" date="2008-03" db="EMBL/GenBank/DDBJ databases">
        <title>Complete sequence of chromosome of Methylobacterium radiotolerans JCM 2831.</title>
        <authorList>
            <consortium name="US DOE Joint Genome Institute"/>
            <person name="Copeland A."/>
            <person name="Lucas S."/>
            <person name="Lapidus A."/>
            <person name="Glavina del Rio T."/>
            <person name="Dalin E."/>
            <person name="Tice H."/>
            <person name="Bruce D."/>
            <person name="Goodwin L."/>
            <person name="Pitluck S."/>
            <person name="Kiss H."/>
            <person name="Brettin T."/>
            <person name="Detter J.C."/>
            <person name="Han C."/>
            <person name="Kuske C.R."/>
            <person name="Schmutz J."/>
            <person name="Larimer F."/>
            <person name="Land M."/>
            <person name="Hauser L."/>
            <person name="Kyrpides N."/>
            <person name="Mikhailova N."/>
            <person name="Marx C.J."/>
            <person name="Richardson P."/>
        </authorList>
    </citation>
    <scope>NUCLEOTIDE SEQUENCE [LARGE SCALE GENOMIC DNA]</scope>
    <source>
        <strain evidence="4">ATCC 27329 / DSM 1819 / JCM 2831 / NBRC 15690 / NCIMB 10815 / 0-1</strain>
    </source>
</reference>
<dbReference type="eggNOG" id="COG3437">
    <property type="taxonomic scope" value="Bacteria"/>
</dbReference>
<feature type="modified residue" description="4-aspartylphosphate" evidence="1">
    <location>
        <position position="71"/>
    </location>
</feature>
<dbReference type="PANTHER" id="PTHR44520">
    <property type="entry name" value="RESPONSE REGULATOR RCP1-RELATED"/>
    <property type="match status" value="1"/>
</dbReference>
<dbReference type="KEGG" id="mrd:Mrad2831_2785"/>
<dbReference type="InterPro" id="IPR052893">
    <property type="entry name" value="TCS_response_regulator"/>
</dbReference>
<organism evidence="3 4">
    <name type="scientific">Methylobacterium radiotolerans (strain ATCC 27329 / DSM 1819 / JCM 2831 / NBRC 15690 / NCIMB 10815 / 0-1)</name>
    <dbReference type="NCBI Taxonomy" id="426355"/>
    <lineage>
        <taxon>Bacteria</taxon>
        <taxon>Pseudomonadati</taxon>
        <taxon>Pseudomonadota</taxon>
        <taxon>Alphaproteobacteria</taxon>
        <taxon>Hyphomicrobiales</taxon>
        <taxon>Methylobacteriaceae</taxon>
        <taxon>Methylobacterium</taxon>
    </lineage>
</organism>
<dbReference type="InterPro" id="IPR001789">
    <property type="entry name" value="Sig_transdc_resp-reg_receiver"/>
</dbReference>
<dbReference type="InterPro" id="IPR011006">
    <property type="entry name" value="CheY-like_superfamily"/>
</dbReference>
<dbReference type="STRING" id="426355.Mrad2831_2785"/>
<dbReference type="AlphaFoldDB" id="B1M353"/>
<dbReference type="CDD" id="cd17557">
    <property type="entry name" value="REC_Rcp-like"/>
    <property type="match status" value="1"/>
</dbReference>
<evidence type="ECO:0000259" key="2">
    <source>
        <dbReference type="PROSITE" id="PS50110"/>
    </source>
</evidence>
<dbReference type="PROSITE" id="PS50110">
    <property type="entry name" value="RESPONSE_REGULATORY"/>
    <property type="match status" value="1"/>
</dbReference>